<dbReference type="EMBL" id="SBKP01000016">
    <property type="protein sequence ID" value="RXR26039.1"/>
    <property type="molecule type" value="Genomic_DNA"/>
</dbReference>
<evidence type="ECO:0000256" key="1">
    <source>
        <dbReference type="ARBA" id="ARBA00023002"/>
    </source>
</evidence>
<dbReference type="Gene3D" id="3.40.50.720">
    <property type="entry name" value="NAD(P)-binding Rossmann-like Domain"/>
    <property type="match status" value="1"/>
</dbReference>
<protein>
    <submittedName>
        <fullName evidence="3">NADP-dependent oxidoreductase</fullName>
    </submittedName>
</protein>
<dbReference type="InterPro" id="IPR013149">
    <property type="entry name" value="ADH-like_C"/>
</dbReference>
<dbReference type="Gene3D" id="3.90.180.10">
    <property type="entry name" value="Medium-chain alcohol dehydrogenases, catalytic domain"/>
    <property type="match status" value="1"/>
</dbReference>
<gene>
    <name evidence="3" type="ORF">EQG66_13210</name>
</gene>
<evidence type="ECO:0000259" key="2">
    <source>
        <dbReference type="SMART" id="SM00829"/>
    </source>
</evidence>
<dbReference type="InterPro" id="IPR020843">
    <property type="entry name" value="ER"/>
</dbReference>
<comment type="caution">
    <text evidence="3">The sequence shown here is derived from an EMBL/GenBank/DDBJ whole genome shotgun (WGS) entry which is preliminary data.</text>
</comment>
<accession>A0A4Q1KEU4</accession>
<dbReference type="RefSeq" id="WP_129405074.1">
    <property type="nucleotide sequence ID" value="NZ_SBKP01000016.1"/>
</dbReference>
<evidence type="ECO:0000313" key="3">
    <source>
        <dbReference type="EMBL" id="RXR26039.1"/>
    </source>
</evidence>
<dbReference type="Proteomes" id="UP000290958">
    <property type="component" value="Unassembled WGS sequence"/>
</dbReference>
<dbReference type="GO" id="GO:0016628">
    <property type="term" value="F:oxidoreductase activity, acting on the CH-CH group of donors, NAD or NADP as acceptor"/>
    <property type="evidence" value="ECO:0007669"/>
    <property type="project" value="InterPro"/>
</dbReference>
<evidence type="ECO:0000313" key="4">
    <source>
        <dbReference type="Proteomes" id="UP000290958"/>
    </source>
</evidence>
<dbReference type="AlphaFoldDB" id="A0A4Q1KEU4"/>
<feature type="domain" description="Enoyl reductase (ER)" evidence="2">
    <location>
        <begin position="22"/>
        <end position="332"/>
    </location>
</feature>
<organism evidence="3 4">
    <name type="scientific">Sphingobium fluviale</name>
    <dbReference type="NCBI Taxonomy" id="2506423"/>
    <lineage>
        <taxon>Bacteria</taxon>
        <taxon>Pseudomonadati</taxon>
        <taxon>Pseudomonadota</taxon>
        <taxon>Alphaproteobacteria</taxon>
        <taxon>Sphingomonadales</taxon>
        <taxon>Sphingomonadaceae</taxon>
        <taxon>Sphingobium</taxon>
    </lineage>
</organism>
<dbReference type="PANTHER" id="PTHR43205">
    <property type="entry name" value="PROSTAGLANDIN REDUCTASE"/>
    <property type="match status" value="1"/>
</dbReference>
<dbReference type="Pfam" id="PF00107">
    <property type="entry name" value="ADH_zinc_N"/>
    <property type="match status" value="1"/>
</dbReference>
<name>A0A4Q1KEU4_9SPHN</name>
<dbReference type="OrthoDB" id="9805663at2"/>
<dbReference type="InterPro" id="IPR045010">
    <property type="entry name" value="MDR_fam"/>
</dbReference>
<dbReference type="SMART" id="SM00829">
    <property type="entry name" value="PKS_ER"/>
    <property type="match status" value="1"/>
</dbReference>
<keyword evidence="4" id="KW-1185">Reference proteome</keyword>
<dbReference type="PANTHER" id="PTHR43205:SF42">
    <property type="entry name" value="ALCOHOL DEHYDROGENASE, ZINC-CONTAINING (AFU_ORTHOLOGUE AFUA_7G04530)"/>
    <property type="match status" value="1"/>
</dbReference>
<keyword evidence="1" id="KW-0560">Oxidoreductase</keyword>
<sequence>MSDGTNRKWIVKKRPEGLLRPGDLALVEDAVPVPTDREFVVRVTHLAFEPAQLYWISFDSYRPAIPIGDVVESYAAGEVVSSKNEKFPVGLKVQGSFGWQDYCLLTEDNDVVPLRTDSELKALNVLGLTGLTAYFGMTEIARPQTSDIVVVSGAAGATGSVAGQIAKIRGARVIGIAGGEEKCRWVTEVAGFDACIDYKSQDIGEQLQKLAPDGINIVFENVGGPVLDAALANLAIGARVCLCGGISSYVADENAPAAGIKNYMQLGLRRSTMTGFLVFDFQDRFEEAFTTLKGWLDDGSLVSVEDVQQGLENAPETLNRIFRGQNLGKQLLAL</sequence>
<proteinExistence type="predicted"/>
<dbReference type="CDD" id="cd05288">
    <property type="entry name" value="PGDH"/>
    <property type="match status" value="1"/>
</dbReference>
<dbReference type="InterPro" id="IPR011032">
    <property type="entry name" value="GroES-like_sf"/>
</dbReference>
<dbReference type="SUPFAM" id="SSF50129">
    <property type="entry name" value="GroES-like"/>
    <property type="match status" value="1"/>
</dbReference>
<reference evidence="4" key="1">
    <citation type="submission" date="2019-01" db="EMBL/GenBank/DDBJ databases">
        <title>Cytophagaceae bacterium strain CAR-16.</title>
        <authorList>
            <person name="Chen W.-M."/>
        </authorList>
    </citation>
    <scope>NUCLEOTIDE SEQUENCE [LARGE SCALE GENOMIC DNA]</scope>
    <source>
        <strain evidence="4">CHR27</strain>
    </source>
</reference>
<dbReference type="FunFam" id="3.40.50.720:FF:000121">
    <property type="entry name" value="Prostaglandin reductase 2"/>
    <property type="match status" value="1"/>
</dbReference>
<dbReference type="SUPFAM" id="SSF51735">
    <property type="entry name" value="NAD(P)-binding Rossmann-fold domains"/>
    <property type="match status" value="1"/>
</dbReference>
<dbReference type="Pfam" id="PF16884">
    <property type="entry name" value="ADH_N_2"/>
    <property type="match status" value="1"/>
</dbReference>
<dbReference type="InterPro" id="IPR036291">
    <property type="entry name" value="NAD(P)-bd_dom_sf"/>
</dbReference>
<dbReference type="InterPro" id="IPR041694">
    <property type="entry name" value="ADH_N_2"/>
</dbReference>